<keyword evidence="2" id="KW-1185">Reference proteome</keyword>
<dbReference type="InterPro" id="IPR029032">
    <property type="entry name" value="AhpD-like"/>
</dbReference>
<evidence type="ECO:0000313" key="2">
    <source>
        <dbReference type="Proteomes" id="UP000287171"/>
    </source>
</evidence>
<dbReference type="AlphaFoldDB" id="A0A402BC22"/>
<protein>
    <submittedName>
        <fullName evidence="1">Uncharacterized protein</fullName>
    </submittedName>
</protein>
<organism evidence="1 2">
    <name type="scientific">Dictyobacter alpinus</name>
    <dbReference type="NCBI Taxonomy" id="2014873"/>
    <lineage>
        <taxon>Bacteria</taxon>
        <taxon>Bacillati</taxon>
        <taxon>Chloroflexota</taxon>
        <taxon>Ktedonobacteria</taxon>
        <taxon>Ktedonobacterales</taxon>
        <taxon>Dictyobacteraceae</taxon>
        <taxon>Dictyobacter</taxon>
    </lineage>
</organism>
<dbReference type="EMBL" id="BIFT01000001">
    <property type="protein sequence ID" value="GCE28971.1"/>
    <property type="molecule type" value="Genomic_DNA"/>
</dbReference>
<reference evidence="2" key="1">
    <citation type="submission" date="2018-12" db="EMBL/GenBank/DDBJ databases">
        <title>Tengunoibacter tsumagoiensis gen. nov., sp. nov., Dictyobacter kobayashii sp. nov., D. alpinus sp. nov., and D. joshuensis sp. nov. and description of Dictyobacteraceae fam. nov. within the order Ktedonobacterales isolated from Tengu-no-mugimeshi.</title>
        <authorList>
            <person name="Wang C.M."/>
            <person name="Zheng Y."/>
            <person name="Sakai Y."/>
            <person name="Toyoda A."/>
            <person name="Minakuchi Y."/>
            <person name="Abe K."/>
            <person name="Yokota A."/>
            <person name="Yabe S."/>
        </authorList>
    </citation>
    <scope>NUCLEOTIDE SEQUENCE [LARGE SCALE GENOMIC DNA]</scope>
    <source>
        <strain evidence="2">Uno16</strain>
    </source>
</reference>
<proteinExistence type="predicted"/>
<accession>A0A402BC22</accession>
<dbReference type="SUPFAM" id="SSF69118">
    <property type="entry name" value="AhpD-like"/>
    <property type="match status" value="1"/>
</dbReference>
<dbReference type="Proteomes" id="UP000287171">
    <property type="component" value="Unassembled WGS sequence"/>
</dbReference>
<comment type="caution">
    <text evidence="1">The sequence shown here is derived from an EMBL/GenBank/DDBJ whole genome shotgun (WGS) entry which is preliminary data.</text>
</comment>
<sequence>MRLKSVEQILKGQPASDLVRILAYQPEYFGEHFATCLQEALRGESEWSVGERELFASFTSSRLQCRY</sequence>
<evidence type="ECO:0000313" key="1">
    <source>
        <dbReference type="EMBL" id="GCE28971.1"/>
    </source>
</evidence>
<gene>
    <name evidence="1" type="ORF">KDA_44550</name>
</gene>
<name>A0A402BC22_9CHLR</name>